<organism evidence="1 2">
    <name type="scientific">Eumeta variegata</name>
    <name type="common">Bagworm moth</name>
    <name type="synonym">Eumeta japonica</name>
    <dbReference type="NCBI Taxonomy" id="151549"/>
    <lineage>
        <taxon>Eukaryota</taxon>
        <taxon>Metazoa</taxon>
        <taxon>Ecdysozoa</taxon>
        <taxon>Arthropoda</taxon>
        <taxon>Hexapoda</taxon>
        <taxon>Insecta</taxon>
        <taxon>Pterygota</taxon>
        <taxon>Neoptera</taxon>
        <taxon>Endopterygota</taxon>
        <taxon>Lepidoptera</taxon>
        <taxon>Glossata</taxon>
        <taxon>Ditrysia</taxon>
        <taxon>Tineoidea</taxon>
        <taxon>Psychidae</taxon>
        <taxon>Oiketicinae</taxon>
        <taxon>Eumeta</taxon>
    </lineage>
</organism>
<dbReference type="EMBL" id="BGZK01000183">
    <property type="protein sequence ID" value="GBP26716.1"/>
    <property type="molecule type" value="Genomic_DNA"/>
</dbReference>
<evidence type="ECO:0000313" key="2">
    <source>
        <dbReference type="Proteomes" id="UP000299102"/>
    </source>
</evidence>
<proteinExistence type="predicted"/>
<sequence length="139" mass="15964">MSVPSIKDDNELLWTPLKGLAFLIEYATVEKTEYLNVSLSKWRLYGTRSAVFSPRRFFLFPRYRKRISAQGLCCLNGKAKLPELLAPPKPLESLLSGQGTQSKHFQKIFKESRPVTVLKIRRDKNREPRAETKLSLEPG</sequence>
<reference evidence="1 2" key="1">
    <citation type="journal article" date="2019" name="Commun. Biol.">
        <title>The bagworm genome reveals a unique fibroin gene that provides high tensile strength.</title>
        <authorList>
            <person name="Kono N."/>
            <person name="Nakamura H."/>
            <person name="Ohtoshi R."/>
            <person name="Tomita M."/>
            <person name="Numata K."/>
            <person name="Arakawa K."/>
        </authorList>
    </citation>
    <scope>NUCLEOTIDE SEQUENCE [LARGE SCALE GENOMIC DNA]</scope>
</reference>
<name>A0A4C1UL78_EUMVA</name>
<evidence type="ECO:0000313" key="1">
    <source>
        <dbReference type="EMBL" id="GBP26716.1"/>
    </source>
</evidence>
<protein>
    <submittedName>
        <fullName evidence="1">Uncharacterized protein</fullName>
    </submittedName>
</protein>
<keyword evidence="2" id="KW-1185">Reference proteome</keyword>
<dbReference type="AlphaFoldDB" id="A0A4C1UL78"/>
<gene>
    <name evidence="1" type="ORF">EVAR_23488_1</name>
</gene>
<comment type="caution">
    <text evidence="1">The sequence shown here is derived from an EMBL/GenBank/DDBJ whole genome shotgun (WGS) entry which is preliminary data.</text>
</comment>
<dbReference type="Proteomes" id="UP000299102">
    <property type="component" value="Unassembled WGS sequence"/>
</dbReference>
<accession>A0A4C1UL78</accession>